<dbReference type="InterPro" id="IPR026590">
    <property type="entry name" value="Ssirtuin_cat_dom"/>
</dbReference>
<organism evidence="4 5">
    <name type="scientific">Staphylococcus aureus</name>
    <dbReference type="NCBI Taxonomy" id="1280"/>
    <lineage>
        <taxon>Bacteria</taxon>
        <taxon>Bacillati</taxon>
        <taxon>Bacillota</taxon>
        <taxon>Bacilli</taxon>
        <taxon>Bacillales</taxon>
        <taxon>Staphylococcaceae</taxon>
        <taxon>Staphylococcus</taxon>
    </lineage>
</organism>
<reference evidence="4 5" key="1">
    <citation type="submission" date="2020-06" db="EMBL/GenBank/DDBJ databases">
        <authorList>
            <consortium name="Pathogen Informatics"/>
        </authorList>
    </citation>
    <scope>NUCLEOTIDE SEQUENCE [LARGE SCALE GENOMIC DNA]</scope>
    <source>
        <strain evidence="4 5">MOS222</strain>
    </source>
</reference>
<evidence type="ECO:0000256" key="1">
    <source>
        <dbReference type="ARBA" id="ARBA00023027"/>
    </source>
</evidence>
<accession>A0A7I8NKY6</accession>
<gene>
    <name evidence="4" type="ORF">SAMEA70245418_01325</name>
</gene>
<dbReference type="EMBL" id="CAIIKR010000003">
    <property type="protein sequence ID" value="CAC8512642.1"/>
    <property type="molecule type" value="Genomic_DNA"/>
</dbReference>
<evidence type="ECO:0000256" key="2">
    <source>
        <dbReference type="PROSITE-ProRule" id="PRU00236"/>
    </source>
</evidence>
<evidence type="ECO:0000313" key="5">
    <source>
        <dbReference type="Proteomes" id="UP000507408"/>
    </source>
</evidence>
<comment type="caution">
    <text evidence="4">The sequence shown here is derived from an EMBL/GenBank/DDBJ whole genome shotgun (WGS) entry which is preliminary data.</text>
</comment>
<dbReference type="InterPro" id="IPR029035">
    <property type="entry name" value="DHS-like_NAD/FAD-binding_dom"/>
</dbReference>
<evidence type="ECO:0000259" key="3">
    <source>
        <dbReference type="PROSITE" id="PS50305"/>
    </source>
</evidence>
<dbReference type="SUPFAM" id="SSF52467">
    <property type="entry name" value="DHS-like NAD/FAD-binding domain"/>
    <property type="match status" value="1"/>
</dbReference>
<dbReference type="AlphaFoldDB" id="A0A7I8NKY6"/>
<evidence type="ECO:0000313" key="4">
    <source>
        <dbReference type="EMBL" id="CAC8512642.1"/>
    </source>
</evidence>
<dbReference type="PROSITE" id="PS50305">
    <property type="entry name" value="SIRTUIN"/>
    <property type="match status" value="1"/>
</dbReference>
<sequence length="141" mass="16187">MQSSKWNAMSLLMDDKTKQAEVLRTAIDEADAIVIGIGAGMSASDGFTYVGERFTENFPDFIEKYRFFDMLQASLHPYGSWQEYWAFESRFITLNYLDQPVGQSYLALKSLMEGKHYHIITTNADNAFDAAEYDMTHVFHI</sequence>
<keyword evidence="1" id="KW-0520">NAD</keyword>
<name>A0A7I8NKY6_STAAU</name>
<comment type="caution">
    <text evidence="2">Lacks conserved residue(s) required for the propagation of feature annotation.</text>
</comment>
<protein>
    <submittedName>
        <fullName evidence="4">Sir2 family NAD dependent protein deacetylase</fullName>
    </submittedName>
</protein>
<feature type="domain" description="Deacetylase sirtuin-type" evidence="3">
    <location>
        <begin position="12"/>
        <end position="141"/>
    </location>
</feature>
<dbReference type="Gene3D" id="3.40.50.1220">
    <property type="entry name" value="TPP-binding domain"/>
    <property type="match status" value="1"/>
</dbReference>
<proteinExistence type="predicted"/>
<dbReference type="Proteomes" id="UP000507408">
    <property type="component" value="Unassembled WGS sequence"/>
</dbReference>